<dbReference type="GO" id="GO:0004190">
    <property type="term" value="F:aspartic-type endopeptidase activity"/>
    <property type="evidence" value="ECO:0007669"/>
    <property type="project" value="InterPro"/>
</dbReference>
<accession>A0A4S2GWI3</accession>
<dbReference type="CDD" id="cd05483">
    <property type="entry name" value="retropepsin_like_bacteria"/>
    <property type="match status" value="1"/>
</dbReference>
<dbReference type="InterPro" id="IPR021109">
    <property type="entry name" value="Peptidase_aspartic_dom_sf"/>
</dbReference>
<dbReference type="SUPFAM" id="SSF50630">
    <property type="entry name" value="Acid proteases"/>
    <property type="match status" value="2"/>
</dbReference>
<dbReference type="Gene3D" id="2.40.70.10">
    <property type="entry name" value="Acid Proteases"/>
    <property type="match status" value="2"/>
</dbReference>
<evidence type="ECO:0008006" key="3">
    <source>
        <dbReference type="Google" id="ProtNLM"/>
    </source>
</evidence>
<dbReference type="GO" id="GO:0006508">
    <property type="term" value="P:proteolysis"/>
    <property type="evidence" value="ECO:0007669"/>
    <property type="project" value="InterPro"/>
</dbReference>
<dbReference type="Proteomes" id="UP000308054">
    <property type="component" value="Unassembled WGS sequence"/>
</dbReference>
<dbReference type="AlphaFoldDB" id="A0A4S2GWI3"/>
<sequence length="306" mass="32794">MSPLLLAAALAAAMQEPTATGETIALARSQSGHFIIDVEIRGAGPFPFVLDTGASHTAITQTLAEQFGFRSSRDLDEAYSLTTRFEAERFRLDEVDYGGPTPVDLTTVIIPAAPEEQLAAQGLLGANAFGRQTVRLDLAAGVLELSVPPPEHRDGVVSPEWDVLFGAARMAQLRGPARVLVDTGSVRTIVNSAFERAYQPFGLQRRVVAGVEGRIGEDVRFVDLSRFRVGGMCRSRLSVLVADLDIFETFGWNETPAMVVGLDFLEGTEITVDYGAGVFSVDPVGRSQCGAERAQLDPGNEGGRGR</sequence>
<protein>
    <recommendedName>
        <fullName evidence="3">Peptidase A2 domain-containing protein</fullName>
    </recommendedName>
</protein>
<organism evidence="1 2">
    <name type="scientific">Marinicauda algicola</name>
    <dbReference type="NCBI Taxonomy" id="2029849"/>
    <lineage>
        <taxon>Bacteria</taxon>
        <taxon>Pseudomonadati</taxon>
        <taxon>Pseudomonadota</taxon>
        <taxon>Alphaproteobacteria</taxon>
        <taxon>Maricaulales</taxon>
        <taxon>Maricaulaceae</taxon>
        <taxon>Marinicauda</taxon>
    </lineage>
</organism>
<dbReference type="RefSeq" id="WP_135997484.1">
    <property type="nucleotide sequence ID" value="NZ_CP071057.1"/>
</dbReference>
<proteinExistence type="predicted"/>
<comment type="caution">
    <text evidence="1">The sequence shown here is derived from an EMBL/GenBank/DDBJ whole genome shotgun (WGS) entry which is preliminary data.</text>
</comment>
<dbReference type="InterPro" id="IPR034122">
    <property type="entry name" value="Retropepsin-like_bacterial"/>
</dbReference>
<dbReference type="InterPro" id="IPR001969">
    <property type="entry name" value="Aspartic_peptidase_AS"/>
</dbReference>
<dbReference type="Pfam" id="PF13650">
    <property type="entry name" value="Asp_protease_2"/>
    <property type="match status" value="1"/>
</dbReference>
<keyword evidence="2" id="KW-1185">Reference proteome</keyword>
<gene>
    <name evidence="1" type="ORF">E5163_15775</name>
</gene>
<reference evidence="1 2" key="1">
    <citation type="journal article" date="2017" name="Int. J. Syst. Evol. Microbiol.">
        <title>Marinicauda algicola sp. nov., isolated from a marine red alga Rhodosorus marinus.</title>
        <authorList>
            <person name="Jeong S.E."/>
            <person name="Jeon S.H."/>
            <person name="Chun B.H."/>
            <person name="Kim D.W."/>
            <person name="Jeon C.O."/>
        </authorList>
    </citation>
    <scope>NUCLEOTIDE SEQUENCE [LARGE SCALE GENOMIC DNA]</scope>
    <source>
        <strain evidence="1 2">JCM 31718</strain>
    </source>
</reference>
<name>A0A4S2GWI3_9PROT</name>
<evidence type="ECO:0000313" key="2">
    <source>
        <dbReference type="Proteomes" id="UP000308054"/>
    </source>
</evidence>
<dbReference type="PROSITE" id="PS00141">
    <property type="entry name" value="ASP_PROTEASE"/>
    <property type="match status" value="1"/>
</dbReference>
<dbReference type="EMBL" id="SRXW01000007">
    <property type="protein sequence ID" value="TGY87181.1"/>
    <property type="molecule type" value="Genomic_DNA"/>
</dbReference>
<dbReference type="OrthoDB" id="107347at2"/>
<evidence type="ECO:0000313" key="1">
    <source>
        <dbReference type="EMBL" id="TGY87181.1"/>
    </source>
</evidence>